<sequence length="73" mass="8838">MNHIFDAKEKLNSIQNFPFPLINHYHFIIDMWPFRCKVPIISLFEFERLSRREKDIGRLFVRNLVTFIDPVSS</sequence>
<accession>A0A251P314</accession>
<reference evidence="1 2" key="1">
    <citation type="journal article" date="2013" name="Nat. Genet.">
        <title>The high-quality draft genome of peach (Prunus persica) identifies unique patterns of genetic diversity, domestication and genome evolution.</title>
        <authorList>
            <consortium name="International Peach Genome Initiative"/>
            <person name="Verde I."/>
            <person name="Abbott A.G."/>
            <person name="Scalabrin S."/>
            <person name="Jung S."/>
            <person name="Shu S."/>
            <person name="Marroni F."/>
            <person name="Zhebentyayeva T."/>
            <person name="Dettori M.T."/>
            <person name="Grimwood J."/>
            <person name="Cattonaro F."/>
            <person name="Zuccolo A."/>
            <person name="Rossini L."/>
            <person name="Jenkins J."/>
            <person name="Vendramin E."/>
            <person name="Meisel L.A."/>
            <person name="Decroocq V."/>
            <person name="Sosinski B."/>
            <person name="Prochnik S."/>
            <person name="Mitros T."/>
            <person name="Policriti A."/>
            <person name="Cipriani G."/>
            <person name="Dondini L."/>
            <person name="Ficklin S."/>
            <person name="Goodstein D.M."/>
            <person name="Xuan P."/>
            <person name="Del Fabbro C."/>
            <person name="Aramini V."/>
            <person name="Copetti D."/>
            <person name="Gonzalez S."/>
            <person name="Horner D.S."/>
            <person name="Falchi R."/>
            <person name="Lucas S."/>
            <person name="Mica E."/>
            <person name="Maldonado J."/>
            <person name="Lazzari B."/>
            <person name="Bielenberg D."/>
            <person name="Pirona R."/>
            <person name="Miculan M."/>
            <person name="Barakat A."/>
            <person name="Testolin R."/>
            <person name="Stella A."/>
            <person name="Tartarini S."/>
            <person name="Tonutti P."/>
            <person name="Arus P."/>
            <person name="Orellana A."/>
            <person name="Wells C."/>
            <person name="Main D."/>
            <person name="Vizzotto G."/>
            <person name="Silva H."/>
            <person name="Salamini F."/>
            <person name="Schmutz J."/>
            <person name="Morgante M."/>
            <person name="Rokhsar D.S."/>
        </authorList>
    </citation>
    <scope>NUCLEOTIDE SEQUENCE [LARGE SCALE GENOMIC DNA]</scope>
    <source>
        <strain evidence="2">cv. Nemared</strain>
    </source>
</reference>
<name>A0A251P314_PRUPE</name>
<dbReference type="EMBL" id="CM007655">
    <property type="protein sequence ID" value="ONI05969.1"/>
    <property type="molecule type" value="Genomic_DNA"/>
</dbReference>
<organism evidence="1 2">
    <name type="scientific">Prunus persica</name>
    <name type="common">Peach</name>
    <name type="synonym">Amygdalus persica</name>
    <dbReference type="NCBI Taxonomy" id="3760"/>
    <lineage>
        <taxon>Eukaryota</taxon>
        <taxon>Viridiplantae</taxon>
        <taxon>Streptophyta</taxon>
        <taxon>Embryophyta</taxon>
        <taxon>Tracheophyta</taxon>
        <taxon>Spermatophyta</taxon>
        <taxon>Magnoliopsida</taxon>
        <taxon>eudicotyledons</taxon>
        <taxon>Gunneridae</taxon>
        <taxon>Pentapetalae</taxon>
        <taxon>rosids</taxon>
        <taxon>fabids</taxon>
        <taxon>Rosales</taxon>
        <taxon>Rosaceae</taxon>
        <taxon>Amygdaloideae</taxon>
        <taxon>Amygdaleae</taxon>
        <taxon>Prunus</taxon>
    </lineage>
</organism>
<keyword evidence="2" id="KW-1185">Reference proteome</keyword>
<protein>
    <submittedName>
        <fullName evidence="1">Uncharacterized protein</fullName>
    </submittedName>
</protein>
<evidence type="ECO:0000313" key="1">
    <source>
        <dbReference type="EMBL" id="ONI05969.1"/>
    </source>
</evidence>
<dbReference type="Gramene" id="ONI05969">
    <property type="protein sequence ID" value="ONI05969"/>
    <property type="gene ID" value="PRUPE_5G031900"/>
</dbReference>
<dbReference type="Proteomes" id="UP000006882">
    <property type="component" value="Chromosome G5"/>
</dbReference>
<evidence type="ECO:0000313" key="2">
    <source>
        <dbReference type="Proteomes" id="UP000006882"/>
    </source>
</evidence>
<dbReference type="AlphaFoldDB" id="A0A251P314"/>
<gene>
    <name evidence="1" type="ORF">PRUPE_5G031900</name>
</gene>
<proteinExistence type="predicted"/>